<reference evidence="3" key="2">
    <citation type="submission" date="2023-06" db="EMBL/GenBank/DDBJ databases">
        <authorList>
            <consortium name="Lawrence Berkeley National Laboratory"/>
            <person name="Haridas S."/>
            <person name="Hensen N."/>
            <person name="Bonometti L."/>
            <person name="Westerberg I."/>
            <person name="Brannstrom I.O."/>
            <person name="Guillou S."/>
            <person name="Cros-Aarteil S."/>
            <person name="Calhoun S."/>
            <person name="Kuo A."/>
            <person name="Mondo S."/>
            <person name="Pangilinan J."/>
            <person name="Riley R."/>
            <person name="LaButti K."/>
            <person name="Andreopoulos B."/>
            <person name="Lipzen A."/>
            <person name="Chen C."/>
            <person name="Yanf M."/>
            <person name="Daum C."/>
            <person name="Ng V."/>
            <person name="Clum A."/>
            <person name="Steindorff A."/>
            <person name="Ohm R."/>
            <person name="Martin F."/>
            <person name="Silar P."/>
            <person name="Natvig D."/>
            <person name="Lalanne C."/>
            <person name="Gautier V."/>
            <person name="Ament-velasquez S.L."/>
            <person name="Kruys A."/>
            <person name="Hutchinson M.I."/>
            <person name="Powell A.J."/>
            <person name="Barry K."/>
            <person name="Miller A.N."/>
            <person name="Grigoriev I.V."/>
            <person name="Debuchy R."/>
            <person name="Gladieux P."/>
            <person name="Thoren M.H."/>
            <person name="Johannesson H."/>
        </authorList>
    </citation>
    <scope>NUCLEOTIDE SEQUENCE</scope>
    <source>
        <strain evidence="3">CBS 232.78</strain>
    </source>
</reference>
<comment type="caution">
    <text evidence="3">The sequence shown here is derived from an EMBL/GenBank/DDBJ whole genome shotgun (WGS) entry which is preliminary data.</text>
</comment>
<dbReference type="PANTHER" id="PTHR21310">
    <property type="entry name" value="AMINOGLYCOSIDE PHOSPHOTRANSFERASE-RELATED-RELATED"/>
    <property type="match status" value="1"/>
</dbReference>
<dbReference type="EMBL" id="JAULSW010000002">
    <property type="protein sequence ID" value="KAK3391237.1"/>
    <property type="molecule type" value="Genomic_DNA"/>
</dbReference>
<feature type="compositionally biased region" description="Low complexity" evidence="1">
    <location>
        <begin position="358"/>
        <end position="367"/>
    </location>
</feature>
<dbReference type="InterPro" id="IPR002575">
    <property type="entry name" value="Aminoglycoside_PTrfase"/>
</dbReference>
<dbReference type="InterPro" id="IPR051678">
    <property type="entry name" value="AGP_Transferase"/>
</dbReference>
<dbReference type="Proteomes" id="UP001285441">
    <property type="component" value="Unassembled WGS sequence"/>
</dbReference>
<dbReference type="SUPFAM" id="SSF56112">
    <property type="entry name" value="Protein kinase-like (PK-like)"/>
    <property type="match status" value="1"/>
</dbReference>
<dbReference type="AlphaFoldDB" id="A0AAE0U559"/>
<evidence type="ECO:0000256" key="1">
    <source>
        <dbReference type="SAM" id="MobiDB-lite"/>
    </source>
</evidence>
<protein>
    <submittedName>
        <fullName evidence="3">Phosphotransferase enzyme family-domain-containing protein</fullName>
    </submittedName>
</protein>
<dbReference type="Gene3D" id="3.90.1200.10">
    <property type="match status" value="1"/>
</dbReference>
<feature type="domain" description="Aminoglycoside phosphotransferase" evidence="2">
    <location>
        <begin position="63"/>
        <end position="318"/>
    </location>
</feature>
<proteinExistence type="predicted"/>
<keyword evidence="4" id="KW-1185">Reference proteome</keyword>
<feature type="region of interest" description="Disordered" evidence="1">
    <location>
        <begin position="340"/>
        <end position="372"/>
    </location>
</feature>
<evidence type="ECO:0000313" key="4">
    <source>
        <dbReference type="Proteomes" id="UP001285441"/>
    </source>
</evidence>
<dbReference type="PANTHER" id="PTHR21310:SF13">
    <property type="entry name" value="AMINOGLYCOSIDE PHOSPHOTRANSFERASE DOMAIN-CONTAINING PROTEIN"/>
    <property type="match status" value="1"/>
</dbReference>
<accession>A0AAE0U559</accession>
<evidence type="ECO:0000259" key="2">
    <source>
        <dbReference type="Pfam" id="PF01636"/>
    </source>
</evidence>
<reference evidence="3" key="1">
    <citation type="journal article" date="2023" name="Mol. Phylogenet. Evol.">
        <title>Genome-scale phylogeny and comparative genomics of the fungal order Sordariales.</title>
        <authorList>
            <person name="Hensen N."/>
            <person name="Bonometti L."/>
            <person name="Westerberg I."/>
            <person name="Brannstrom I.O."/>
            <person name="Guillou S."/>
            <person name="Cros-Aarteil S."/>
            <person name="Calhoun S."/>
            <person name="Haridas S."/>
            <person name="Kuo A."/>
            <person name="Mondo S."/>
            <person name="Pangilinan J."/>
            <person name="Riley R."/>
            <person name="LaButti K."/>
            <person name="Andreopoulos B."/>
            <person name="Lipzen A."/>
            <person name="Chen C."/>
            <person name="Yan M."/>
            <person name="Daum C."/>
            <person name="Ng V."/>
            <person name="Clum A."/>
            <person name="Steindorff A."/>
            <person name="Ohm R.A."/>
            <person name="Martin F."/>
            <person name="Silar P."/>
            <person name="Natvig D.O."/>
            <person name="Lalanne C."/>
            <person name="Gautier V."/>
            <person name="Ament-Velasquez S.L."/>
            <person name="Kruys A."/>
            <person name="Hutchinson M.I."/>
            <person name="Powell A.J."/>
            <person name="Barry K."/>
            <person name="Miller A.N."/>
            <person name="Grigoriev I.V."/>
            <person name="Debuchy R."/>
            <person name="Gladieux P."/>
            <person name="Hiltunen Thoren M."/>
            <person name="Johannesson H."/>
        </authorList>
    </citation>
    <scope>NUCLEOTIDE SEQUENCE</scope>
    <source>
        <strain evidence="3">CBS 232.78</strain>
    </source>
</reference>
<name>A0AAE0U559_9PEZI</name>
<organism evidence="3 4">
    <name type="scientific">Podospora didyma</name>
    <dbReference type="NCBI Taxonomy" id="330526"/>
    <lineage>
        <taxon>Eukaryota</taxon>
        <taxon>Fungi</taxon>
        <taxon>Dikarya</taxon>
        <taxon>Ascomycota</taxon>
        <taxon>Pezizomycotina</taxon>
        <taxon>Sordariomycetes</taxon>
        <taxon>Sordariomycetidae</taxon>
        <taxon>Sordariales</taxon>
        <taxon>Podosporaceae</taxon>
        <taxon>Podospora</taxon>
    </lineage>
</organism>
<dbReference type="InterPro" id="IPR011009">
    <property type="entry name" value="Kinase-like_dom_sf"/>
</dbReference>
<feature type="region of interest" description="Disordered" evidence="1">
    <location>
        <begin position="1"/>
        <end position="25"/>
    </location>
</feature>
<sequence length="490" mass="54998">MRSDASRDGLIWDDSGGGLDGVGEPRWTREPDIQQINKICRRHLRIPEEGAADNDCAVYFHTAGAYSKLYLVDTLRGRYMMRVSLPVDPHNKTRGEVTTLQLVRRKTDIPVPAVIAFDDTSKNEIGFEWILMDLMPGKPAYYRWRRMPMGQKEILTARVADFQAQLFRCGNLTEGFRSIGTLGASSEDVQHDPTSSTPEPGQIVSPVFFSGSHYHYTVQRGPFKSSHDWLRAYLNIIIKEHTTVLASNSGTDDDREYAEGVLRVARKLLRLLHKIFPAFVHPPERTVLWHDNLSLRNILVDDSGRITGVVDWQCLSTVPRWVASQMPEFLRGAARDKMPDRNRYTDVGNEAHGGSDGSDGASSYGPGLEDSLDNEGKTELYWIHLMEYEQTQLRKVYAARMRQRRPDWDNEVVDGTLKADFFGAVSRCGAGFYLRRIEQWVDALDRKEFLGLMEVLRVGIRKEKSGTSGGGARAGAVATAVSSTVSSAVV</sequence>
<gene>
    <name evidence="3" type="ORF">B0H63DRAFT_520425</name>
</gene>
<dbReference type="Pfam" id="PF01636">
    <property type="entry name" value="APH"/>
    <property type="match status" value="1"/>
</dbReference>
<evidence type="ECO:0000313" key="3">
    <source>
        <dbReference type="EMBL" id="KAK3391237.1"/>
    </source>
</evidence>